<dbReference type="EMBL" id="FOCI01000033">
    <property type="protein sequence ID" value="SEN75632.1"/>
    <property type="molecule type" value="Genomic_DNA"/>
</dbReference>
<sequence length="204" mass="23536">MNEPVVRIRIELEGTDPQVWRAVDVPLSSTLMALHDIIQVAMRWQGAHMFEFVVGDQVYGEPYPDDSAWDRKVLQAKSIRLKTLVERGVDRFLYVYDFGDNWRHHIILDSVRQGEDHTDYPAFVGGARRAPPDDVGGISGFEAFLEAMTDPRHEDHDQMLEWCDGSFDPEDIDERDIRMIIGNFAARRRGPLMSHRRSGRSKQQ</sequence>
<evidence type="ECO:0000313" key="3">
    <source>
        <dbReference type="Proteomes" id="UP000199585"/>
    </source>
</evidence>
<dbReference type="PANTHER" id="PTHR41878">
    <property type="entry name" value="LEXA REPRESSOR-RELATED"/>
    <property type="match status" value="1"/>
</dbReference>
<keyword evidence="3" id="KW-1185">Reference proteome</keyword>
<dbReference type="SUPFAM" id="SSF159941">
    <property type="entry name" value="MM3350-like"/>
    <property type="match status" value="1"/>
</dbReference>
<dbReference type="RefSeq" id="WP_177174703.1">
    <property type="nucleotide sequence ID" value="NZ_FOCI01000033.1"/>
</dbReference>
<reference evidence="2 3" key="1">
    <citation type="submission" date="2016-10" db="EMBL/GenBank/DDBJ databases">
        <authorList>
            <person name="de Groot N.N."/>
        </authorList>
    </citation>
    <scope>NUCLEOTIDE SEQUENCE [LARGE SCALE GENOMIC DNA]</scope>
    <source>
        <strain evidence="2 3">DSM 16213</strain>
    </source>
</reference>
<organism evidence="2 3">
    <name type="scientific">Loktanella fryxellensis</name>
    <dbReference type="NCBI Taxonomy" id="245187"/>
    <lineage>
        <taxon>Bacteria</taxon>
        <taxon>Pseudomonadati</taxon>
        <taxon>Pseudomonadota</taxon>
        <taxon>Alphaproteobacteria</taxon>
        <taxon>Rhodobacterales</taxon>
        <taxon>Roseobacteraceae</taxon>
        <taxon>Loktanella</taxon>
    </lineage>
</organism>
<protein>
    <submittedName>
        <fullName evidence="2">PRiA4b ORF-3-like protein</fullName>
    </submittedName>
</protein>
<dbReference type="STRING" id="245187.SAMN04488003_1333"/>
<dbReference type="Proteomes" id="UP000199585">
    <property type="component" value="Unassembled WGS sequence"/>
</dbReference>
<accession>A0A1H8J4F5</accession>
<dbReference type="Gene3D" id="3.10.290.30">
    <property type="entry name" value="MM3350-like"/>
    <property type="match status" value="1"/>
</dbReference>
<name>A0A1H8J4F5_9RHOB</name>
<dbReference type="InterPro" id="IPR012912">
    <property type="entry name" value="Plasmid_pRiA4b_Orf3-like"/>
</dbReference>
<proteinExistence type="predicted"/>
<dbReference type="PANTHER" id="PTHR41878:SF1">
    <property type="entry name" value="TNPR PROTEIN"/>
    <property type="match status" value="1"/>
</dbReference>
<dbReference type="AlphaFoldDB" id="A0A1H8J4F5"/>
<evidence type="ECO:0000313" key="2">
    <source>
        <dbReference type="EMBL" id="SEN75632.1"/>
    </source>
</evidence>
<gene>
    <name evidence="2" type="ORF">SAMN04488003_1333</name>
</gene>
<feature type="domain" description="Plasmid pRiA4b Orf3-like" evidence="1">
    <location>
        <begin position="5"/>
        <end position="174"/>
    </location>
</feature>
<dbReference type="InterPro" id="IPR024047">
    <property type="entry name" value="MM3350-like_sf"/>
</dbReference>
<evidence type="ECO:0000259" key="1">
    <source>
        <dbReference type="Pfam" id="PF07929"/>
    </source>
</evidence>
<dbReference type="Pfam" id="PF07929">
    <property type="entry name" value="PRiA4_ORF3"/>
    <property type="match status" value="1"/>
</dbReference>